<evidence type="ECO:0000259" key="8">
    <source>
        <dbReference type="Pfam" id="PF18052"/>
    </source>
</evidence>
<dbReference type="AlphaFoldDB" id="A0AAQ3Q837"/>
<keyword evidence="12" id="KW-1185">Reference proteome</keyword>
<dbReference type="PANTHER" id="PTHR36766:SF70">
    <property type="entry name" value="DISEASE RESISTANCE PROTEIN RGA4"/>
    <property type="match status" value="1"/>
</dbReference>
<dbReference type="InterPro" id="IPR055414">
    <property type="entry name" value="LRR_R13L4/SHOC2-like"/>
</dbReference>
<keyword evidence="4" id="KW-0547">Nucleotide-binding</keyword>
<dbReference type="Gene3D" id="1.20.5.4130">
    <property type="match status" value="1"/>
</dbReference>
<reference evidence="11 12" key="1">
    <citation type="submission" date="2023-10" db="EMBL/GenBank/DDBJ databases">
        <title>Chromosome-scale genome assembly provides insights into flower coloration mechanisms of Canna indica.</title>
        <authorList>
            <person name="Li C."/>
        </authorList>
    </citation>
    <scope>NUCLEOTIDE SEQUENCE [LARGE SCALE GENOMIC DNA]</scope>
    <source>
        <tissue evidence="11">Flower</tissue>
    </source>
</reference>
<dbReference type="InterPro" id="IPR058922">
    <property type="entry name" value="WHD_DRP"/>
</dbReference>
<feature type="domain" description="Disease resistance R13L4/SHOC-2-like LRR" evidence="10">
    <location>
        <begin position="572"/>
        <end position="872"/>
    </location>
</feature>
<dbReference type="Gene3D" id="1.10.10.10">
    <property type="entry name" value="Winged helix-like DNA-binding domain superfamily/Winged helix DNA-binding domain"/>
    <property type="match status" value="1"/>
</dbReference>
<dbReference type="GO" id="GO:0005524">
    <property type="term" value="F:ATP binding"/>
    <property type="evidence" value="ECO:0007669"/>
    <property type="project" value="UniProtKB-KW"/>
</dbReference>
<dbReference type="InterPro" id="IPR003591">
    <property type="entry name" value="Leu-rich_rpt_typical-subtyp"/>
</dbReference>
<evidence type="ECO:0000256" key="1">
    <source>
        <dbReference type="ARBA" id="ARBA00008894"/>
    </source>
</evidence>
<dbReference type="InterPro" id="IPR032675">
    <property type="entry name" value="LRR_dom_sf"/>
</dbReference>
<keyword evidence="5" id="KW-0611">Plant defense</keyword>
<dbReference type="FunFam" id="1.10.10.10:FF:000322">
    <property type="entry name" value="Probable disease resistance protein At1g63360"/>
    <property type="match status" value="1"/>
</dbReference>
<evidence type="ECO:0000256" key="3">
    <source>
        <dbReference type="ARBA" id="ARBA00022737"/>
    </source>
</evidence>
<dbReference type="Pfam" id="PF18052">
    <property type="entry name" value="Rx_N"/>
    <property type="match status" value="1"/>
</dbReference>
<evidence type="ECO:0000313" key="11">
    <source>
        <dbReference type="EMBL" id="WOK99234.1"/>
    </source>
</evidence>
<evidence type="ECO:0000313" key="12">
    <source>
        <dbReference type="Proteomes" id="UP001327560"/>
    </source>
</evidence>
<dbReference type="SUPFAM" id="SSF52540">
    <property type="entry name" value="P-loop containing nucleoside triphosphate hydrolases"/>
    <property type="match status" value="1"/>
</dbReference>
<evidence type="ECO:0000259" key="9">
    <source>
        <dbReference type="Pfam" id="PF23559"/>
    </source>
</evidence>
<dbReference type="GO" id="GO:0043531">
    <property type="term" value="F:ADP binding"/>
    <property type="evidence" value="ECO:0007669"/>
    <property type="project" value="InterPro"/>
</dbReference>
<feature type="domain" description="Disease resistance N-terminal" evidence="8">
    <location>
        <begin position="8"/>
        <end position="83"/>
    </location>
</feature>
<keyword evidence="3" id="KW-0677">Repeat</keyword>
<dbReference type="Gene3D" id="1.10.8.430">
    <property type="entry name" value="Helical domain of apoptotic protease-activating factors"/>
    <property type="match status" value="1"/>
</dbReference>
<dbReference type="GO" id="GO:0009626">
    <property type="term" value="P:plant-type hypersensitive response"/>
    <property type="evidence" value="ECO:0007669"/>
    <property type="project" value="UniProtKB-ARBA"/>
</dbReference>
<keyword evidence="6" id="KW-0067">ATP-binding</keyword>
<dbReference type="Pfam" id="PF00931">
    <property type="entry name" value="NB-ARC"/>
    <property type="match status" value="1"/>
</dbReference>
<evidence type="ECO:0000256" key="2">
    <source>
        <dbReference type="ARBA" id="ARBA00022614"/>
    </source>
</evidence>
<evidence type="ECO:0000259" key="7">
    <source>
        <dbReference type="Pfam" id="PF00931"/>
    </source>
</evidence>
<dbReference type="SUPFAM" id="SSF52058">
    <property type="entry name" value="L domain-like"/>
    <property type="match status" value="1"/>
</dbReference>
<comment type="similarity">
    <text evidence="1">Belongs to the disease resistance NB-LRR family.</text>
</comment>
<dbReference type="PRINTS" id="PR00364">
    <property type="entry name" value="DISEASERSIST"/>
</dbReference>
<dbReference type="Gene3D" id="3.40.50.300">
    <property type="entry name" value="P-loop containing nucleotide triphosphate hydrolases"/>
    <property type="match status" value="1"/>
</dbReference>
<dbReference type="InterPro" id="IPR038005">
    <property type="entry name" value="RX-like_CC"/>
</dbReference>
<sequence length="1087" mass="123897">MAMIVDAFVGEFLKKLTDLIQDRVVMMLEVGEELQRLKASLEMVVCVLKEAERKRIEDIAINSWLNDLKDIMYDADDIIDELCRPDHDGGSPPHLEGRSKVRFCLPLRSCLGISTTTGTSSSSMSIPFRYRIGTEIRSLNTRLEALRHGDLRLQLVAVNPKASPSVIDRKTSPIVEPDIVGANIHDDTTRLVEMLNDHTEQGCRVFAITGMGGIGKTTLAQNIFNDPSIKGKHEITIWLCVSQNFSEIDLLKQMIREAGKDHGHAAEKAELAPMLRKAVEGKSMFLVLDDVWQADHVWNNLLRTPLSGGAAIRRVVVTTRDENVAKKMGAEHIHRVNLLSDDQGWELLCRSSLLQGEGEIQSLKDLGCQIVKKCKGLPLAIKTVGGLLRTKEKSPREWEKVLKNSAWNLSKLPEDLRGALYLSYEDLPSHLKQCFLYFALFREDFILYSEKLVRYWVAEGFVEKDGDNMLEETAIEYYEELIRRCIIQPFGLSSDAVSHCTMHDLLRSLAVFLAEYECFYGDEGEIKLSAKQKLRRLSLRAKEQPSDVVIPEFVLEQNCLRTLMSPTRIQNDSFVRLQHLRVLDLGGMEMEIIPDSIGNLIHLRYLDLSGTRISKLPETILRLSNLQVLLLASCMNLASLPHCITRLHNLRCLDISETRLEHLPRGICQLQQLNELVGFVISDQVQDDVGENVQARGLEELKSLKLVRHLQIEKLERAMQKLEKITNVTNVLSDKTHLRQLGLRCTKREVEEPYSEEEMIQIEQLFSNLCPPPCLDQLYIFNYFGRVHPSWMRSSYLGTRLPYLTYLNLVNYASCLQLPPLGELPNLQNLCIECANAVVSIGSEFLGNGARDIGNHYETSIAFPKLKVLEIRDMPKWEEWSLHREGEEVDFDDSRATSTLNHLSLLPHLEELFIFDCPKLRSLPPNLDQATQMNQLEIHWANELKAIENLPNLSGLLVVGNNPSLEKISNLPAVERLSLVECPSVRCVENLDVLKFLNMEDEGMERLPQWLLPLALLRQNHHNNIFSVIAKSKNVGVVERCREGGEDWHIVQQIFHILVYADTEKERFHVLHRKKPFYYDTNFSVPL</sequence>
<dbReference type="Proteomes" id="UP001327560">
    <property type="component" value="Chromosome 2"/>
</dbReference>
<dbReference type="InterPro" id="IPR042197">
    <property type="entry name" value="Apaf_helical"/>
</dbReference>
<dbReference type="Pfam" id="PF23559">
    <property type="entry name" value="WHD_DRP"/>
    <property type="match status" value="1"/>
</dbReference>
<dbReference type="GO" id="GO:0002758">
    <property type="term" value="P:innate immune response-activating signaling pathway"/>
    <property type="evidence" value="ECO:0007669"/>
    <property type="project" value="UniProtKB-ARBA"/>
</dbReference>
<dbReference type="SMART" id="SM00369">
    <property type="entry name" value="LRR_TYP"/>
    <property type="match status" value="4"/>
</dbReference>
<dbReference type="InterPro" id="IPR027417">
    <property type="entry name" value="P-loop_NTPase"/>
</dbReference>
<dbReference type="InterPro" id="IPR041118">
    <property type="entry name" value="Rx_N"/>
</dbReference>
<evidence type="ECO:0000256" key="4">
    <source>
        <dbReference type="ARBA" id="ARBA00022741"/>
    </source>
</evidence>
<organism evidence="11 12">
    <name type="scientific">Canna indica</name>
    <name type="common">Indian-shot</name>
    <dbReference type="NCBI Taxonomy" id="4628"/>
    <lineage>
        <taxon>Eukaryota</taxon>
        <taxon>Viridiplantae</taxon>
        <taxon>Streptophyta</taxon>
        <taxon>Embryophyta</taxon>
        <taxon>Tracheophyta</taxon>
        <taxon>Spermatophyta</taxon>
        <taxon>Magnoliopsida</taxon>
        <taxon>Liliopsida</taxon>
        <taxon>Zingiberales</taxon>
        <taxon>Cannaceae</taxon>
        <taxon>Canna</taxon>
    </lineage>
</organism>
<dbReference type="Gene3D" id="3.80.10.10">
    <property type="entry name" value="Ribonuclease Inhibitor"/>
    <property type="match status" value="2"/>
</dbReference>
<dbReference type="GO" id="GO:0042742">
    <property type="term" value="P:defense response to bacterium"/>
    <property type="evidence" value="ECO:0007669"/>
    <property type="project" value="UniProtKB-ARBA"/>
</dbReference>
<evidence type="ECO:0000259" key="10">
    <source>
        <dbReference type="Pfam" id="PF23598"/>
    </source>
</evidence>
<dbReference type="InterPro" id="IPR036388">
    <property type="entry name" value="WH-like_DNA-bd_sf"/>
</dbReference>
<protein>
    <submittedName>
        <fullName evidence="11">Disease resistance protein RGA4</fullName>
    </submittedName>
</protein>
<gene>
    <name evidence="11" type="ORF">Cni_G07946</name>
</gene>
<dbReference type="EMBL" id="CP136891">
    <property type="protein sequence ID" value="WOK99234.1"/>
    <property type="molecule type" value="Genomic_DNA"/>
</dbReference>
<dbReference type="Pfam" id="PF23598">
    <property type="entry name" value="LRR_14"/>
    <property type="match status" value="1"/>
</dbReference>
<evidence type="ECO:0000256" key="5">
    <source>
        <dbReference type="ARBA" id="ARBA00022821"/>
    </source>
</evidence>
<proteinExistence type="inferred from homology"/>
<accession>A0AAQ3Q837</accession>
<feature type="domain" description="Disease resistance protein winged helix" evidence="9">
    <location>
        <begin position="440"/>
        <end position="510"/>
    </location>
</feature>
<feature type="domain" description="NB-ARC" evidence="7">
    <location>
        <begin position="188"/>
        <end position="351"/>
    </location>
</feature>
<dbReference type="PANTHER" id="PTHR36766">
    <property type="entry name" value="PLANT BROAD-SPECTRUM MILDEW RESISTANCE PROTEIN RPW8"/>
    <property type="match status" value="1"/>
</dbReference>
<evidence type="ECO:0000256" key="6">
    <source>
        <dbReference type="ARBA" id="ARBA00022840"/>
    </source>
</evidence>
<dbReference type="InterPro" id="IPR002182">
    <property type="entry name" value="NB-ARC"/>
</dbReference>
<name>A0AAQ3Q837_9LILI</name>
<dbReference type="CDD" id="cd14798">
    <property type="entry name" value="RX-CC_like"/>
    <property type="match status" value="1"/>
</dbReference>
<keyword evidence="2" id="KW-0433">Leucine-rich repeat</keyword>